<name>A0ACC5Z8K9_9TELE</name>
<dbReference type="EMBL" id="CM040994">
    <property type="protein sequence ID" value="MCJ8744108.1"/>
    <property type="molecule type" value="Genomic_DNA"/>
</dbReference>
<proteinExistence type="predicted"/>
<gene>
    <name evidence="1" type="ORF">PDJAM_G00114690</name>
</gene>
<evidence type="ECO:0000313" key="2">
    <source>
        <dbReference type="Proteomes" id="UP000830395"/>
    </source>
</evidence>
<organism evidence="1 2">
    <name type="scientific">Pangasius djambal</name>
    <dbReference type="NCBI Taxonomy" id="1691987"/>
    <lineage>
        <taxon>Eukaryota</taxon>
        <taxon>Metazoa</taxon>
        <taxon>Chordata</taxon>
        <taxon>Craniata</taxon>
        <taxon>Vertebrata</taxon>
        <taxon>Euteleostomi</taxon>
        <taxon>Actinopterygii</taxon>
        <taxon>Neopterygii</taxon>
        <taxon>Teleostei</taxon>
        <taxon>Ostariophysi</taxon>
        <taxon>Siluriformes</taxon>
        <taxon>Pangasiidae</taxon>
        <taxon>Pangasius</taxon>
    </lineage>
</organism>
<evidence type="ECO:0000313" key="1">
    <source>
        <dbReference type="EMBL" id="MCJ8744108.1"/>
    </source>
</evidence>
<accession>A0ACC5Z8K9</accession>
<comment type="caution">
    <text evidence="1">The sequence shown here is derived from an EMBL/GenBank/DDBJ whole genome shotgun (WGS) entry which is preliminary data.</text>
</comment>
<reference evidence="1" key="1">
    <citation type="submission" date="2020-02" db="EMBL/GenBank/DDBJ databases">
        <title>Genome sequencing of the panga catfish, Pangasius djambal.</title>
        <authorList>
            <person name="Wen M."/>
            <person name="Zahm M."/>
            <person name="Roques C."/>
            <person name="Cabau C."/>
            <person name="Klopp C."/>
            <person name="Donnadieu C."/>
            <person name="Jouanno E."/>
            <person name="Avarre J.-C."/>
            <person name="Campet M."/>
            <person name="Ha T."/>
            <person name="Dugue R."/>
            <person name="Lampietro C."/>
            <person name="Louis A."/>
            <person name="Herpin A."/>
            <person name="Echchiki A."/>
            <person name="Berthelot C."/>
            <person name="Parey E."/>
            <person name="Roest-Crollius H."/>
            <person name="Braasch I."/>
            <person name="Postlethwait J.H."/>
            <person name="Bobe J."/>
            <person name="Montfort J."/>
            <person name="Bouchez O."/>
            <person name="Begum T."/>
            <person name="Schartl M."/>
            <person name="Gustiano R."/>
            <person name="Guiguen Y."/>
        </authorList>
    </citation>
    <scope>NUCLEOTIDE SEQUENCE</scope>
    <source>
        <strain evidence="1">Pdj_M5554</strain>
    </source>
</reference>
<sequence>MGKKKEVQFYYRGKEVCPTLTVSNPQGCRLFSGDLGQMVNQDLTPSRVKMFNSSSSYSYADSVQSNYSLDETSSQSSSLSRPSGKAIYMRRKEYAESINKQLAKFQYRVEHLFTCELDGVEVSGLEDCVERLKLLEMMGRVWGQEMSLEVENGNLLLRDMETKEELDCVPLLSVSEVTAMLDVCVYNSLLMICVCERQVVSVFMFQCDSLRADYIKRDLDRALQNPTNSANNDRGRLRTQIMKNNRNTHSPPEQRKYPYSPPEEWIVPDYDETPPPTLTSPESRREPVYNRTEPLTPPPHSEDTPIHPTPPTALSPAPYGERERNVDILNHLINDIEQFVALVLAAAPNEKKKKKKKKNQTGLPSEEEFKICLQKIKMAFNLLATMNGQIQSPSAPELVHCLFSTLEVVVSHCADDLPASIVAPLLEPECVRFLSEEATQEEDQLWQSLGDAWNIPSTQWPEDDDEIPTFTPVFDDGWEPPEITHTERKTFNRQESQQSTMGHSIKSFQTAHNSSEDVPPSCMRVLYEFRARNDRELSVKKGELVEILDMSKRWWKVRNNHGEEGFIPNNVLKSNENENRQEVDPNPVLTRKSRPEEVKAWLEHKEFSNITVRCLGGLSGGMLLGMALEELKIVCPEEGRRVFYQLQNVKSALALAKEGNLLN</sequence>
<protein>
    <submittedName>
        <fullName evidence="1">Uncharacterized protein</fullName>
    </submittedName>
</protein>
<dbReference type="Proteomes" id="UP000830395">
    <property type="component" value="Chromosome 20"/>
</dbReference>
<keyword evidence="2" id="KW-1185">Reference proteome</keyword>